<dbReference type="Pfam" id="PF00035">
    <property type="entry name" value="dsrm"/>
    <property type="match status" value="1"/>
</dbReference>
<evidence type="ECO:0000259" key="7">
    <source>
        <dbReference type="PROSITE" id="PS51800"/>
    </source>
</evidence>
<feature type="region of interest" description="Disordered" evidence="5">
    <location>
        <begin position="480"/>
        <end position="522"/>
    </location>
</feature>
<evidence type="ECO:0000256" key="2">
    <source>
        <dbReference type="ARBA" id="ARBA00022771"/>
    </source>
</evidence>
<dbReference type="SMART" id="SM00358">
    <property type="entry name" value="DSRM"/>
    <property type="match status" value="1"/>
</dbReference>
<evidence type="ECO:0000256" key="1">
    <source>
        <dbReference type="ARBA" id="ARBA00022723"/>
    </source>
</evidence>
<feature type="domain" description="CHHC U11-48K-type" evidence="7">
    <location>
        <begin position="81"/>
        <end position="108"/>
    </location>
</feature>
<dbReference type="InterPro" id="IPR014720">
    <property type="entry name" value="dsRBD_dom"/>
</dbReference>
<evidence type="ECO:0000256" key="5">
    <source>
        <dbReference type="SAM" id="MobiDB-lite"/>
    </source>
</evidence>
<feature type="domain" description="CHHC U11-48K-type" evidence="7">
    <location>
        <begin position="50"/>
        <end position="77"/>
    </location>
</feature>
<feature type="domain" description="DRBM" evidence="6">
    <location>
        <begin position="279"/>
        <end position="345"/>
    </location>
</feature>
<dbReference type="SUPFAM" id="SSF54768">
    <property type="entry name" value="dsRNA-binding domain-like"/>
    <property type="match status" value="1"/>
</dbReference>
<dbReference type="PROSITE" id="PS50137">
    <property type="entry name" value="DS_RBD"/>
    <property type="match status" value="1"/>
</dbReference>
<dbReference type="InterPro" id="IPR022776">
    <property type="entry name" value="TRM13/UPF0224_CHHC_Znf_dom"/>
</dbReference>
<feature type="compositionally biased region" description="Low complexity" evidence="5">
    <location>
        <begin position="446"/>
        <end position="460"/>
    </location>
</feature>
<accession>T2M8X9</accession>
<keyword evidence="4" id="KW-0694">RNA-binding</keyword>
<feature type="region of interest" description="Disordered" evidence="5">
    <location>
        <begin position="434"/>
        <end position="460"/>
    </location>
</feature>
<keyword evidence="3" id="KW-0862">Zinc</keyword>
<feature type="non-terminal residue" evidence="8">
    <location>
        <position position="1"/>
    </location>
</feature>
<protein>
    <submittedName>
        <fullName evidence="8">Gametocyte-specific factor 1</fullName>
    </submittedName>
</protein>
<evidence type="ECO:0000256" key="4">
    <source>
        <dbReference type="PROSITE-ProRule" id="PRU00266"/>
    </source>
</evidence>
<dbReference type="AlphaFoldDB" id="T2M8X9"/>
<dbReference type="GO" id="GO:0008270">
    <property type="term" value="F:zinc ion binding"/>
    <property type="evidence" value="ECO:0007669"/>
    <property type="project" value="UniProtKB-KW"/>
</dbReference>
<dbReference type="Gene3D" id="3.30.160.20">
    <property type="match status" value="1"/>
</dbReference>
<dbReference type="OrthoDB" id="5966530at2759"/>
<evidence type="ECO:0000259" key="6">
    <source>
        <dbReference type="PROSITE" id="PS50137"/>
    </source>
</evidence>
<evidence type="ECO:0000256" key="3">
    <source>
        <dbReference type="ARBA" id="ARBA00022833"/>
    </source>
</evidence>
<reference evidence="8" key="1">
    <citation type="journal article" date="2013" name="Genome Biol. Evol.">
        <title>Punctuated emergences of genetic and phenotypic innovations in eumetazoan, bilaterian, euteleostome, and hominidae ancestors.</title>
        <authorList>
            <person name="Wenger Y."/>
            <person name="Galliot B."/>
        </authorList>
    </citation>
    <scope>NUCLEOTIDE SEQUENCE</scope>
    <source>
        <tissue evidence="8">Whole animals</tissue>
    </source>
</reference>
<sequence>SIYTYTVIKMTASAMLPAMDINHPNPDHESQYYLAKTRFPTDESNDPFELFTCPYDTIHKITSKKWRNHLMRCAKNYGGKFKACTYNASHKIPEPEYDWHIRICSDRFLIAKDVNKYNEWKMATAVDHHADRHVVSEDNWDDEIDESQPSFDLNPNKGMPMCLLPTNQEDVLYEKPYIQETFEYSGSENGDISKSVLTEQLLPEKPAGWNDWSKSQKKNYKRKYERQRQRMMEENLTENDFARVTDPTKWTEKEREDKLNAIKAAYPLASEKMLAERVDYTSLLQIVCQKVKWNLPEYKECTSSLGGFGYQCRVGLKWYESKEFNSTKKDAKRNAAKWALLELYYYIPLDGSKSGCGVRTLSKADVDTLREHDEAGRLMQAGAYPIMKNFISTSQTPVLKQEPQIQQKLVSSQPHQVEKNLPKLQQFKEENIRPQQKAWSGWNSPAQSSQHNSVQSQSASNLNQSMNLLKLNQDVSVKDKEFPSLDGGEDSWKTVQKKPVGGLSVGRGKLHGRGRGTTLKLS</sequence>
<organism evidence="8">
    <name type="scientific">Hydra vulgaris</name>
    <name type="common">Hydra</name>
    <name type="synonym">Hydra attenuata</name>
    <dbReference type="NCBI Taxonomy" id="6087"/>
    <lineage>
        <taxon>Eukaryota</taxon>
        <taxon>Metazoa</taxon>
        <taxon>Cnidaria</taxon>
        <taxon>Hydrozoa</taxon>
        <taxon>Hydroidolina</taxon>
        <taxon>Anthoathecata</taxon>
        <taxon>Aplanulata</taxon>
        <taxon>Hydridae</taxon>
        <taxon>Hydra</taxon>
    </lineage>
</organism>
<keyword evidence="2" id="KW-0863">Zinc-finger</keyword>
<proteinExistence type="evidence at transcript level"/>
<dbReference type="EMBL" id="HAAD01002190">
    <property type="protein sequence ID" value="CDG68422.1"/>
    <property type="molecule type" value="mRNA"/>
</dbReference>
<evidence type="ECO:0000313" key="8">
    <source>
        <dbReference type="EMBL" id="CDG68422.1"/>
    </source>
</evidence>
<keyword evidence="1" id="KW-0479">Metal-binding</keyword>
<name>T2M8X9_HYDVU</name>
<dbReference type="GO" id="GO:0003723">
    <property type="term" value="F:RNA binding"/>
    <property type="evidence" value="ECO:0007669"/>
    <property type="project" value="UniProtKB-UniRule"/>
</dbReference>
<gene>
    <name evidence="8" type="primary">GTSF1</name>
</gene>
<dbReference type="PROSITE" id="PS51800">
    <property type="entry name" value="ZF_CHHC_U11_48K"/>
    <property type="match status" value="2"/>
</dbReference>
<dbReference type="CDD" id="cd00048">
    <property type="entry name" value="DSRM_SF"/>
    <property type="match status" value="1"/>
</dbReference>
<feature type="compositionally biased region" description="Polar residues" evidence="5">
    <location>
        <begin position="434"/>
        <end position="445"/>
    </location>
</feature>